<feature type="binding site" evidence="9">
    <location>
        <position position="39"/>
    </location>
    <ligand>
        <name>substrate</name>
    </ligand>
</feature>
<dbReference type="EC" id="4.1.1.23" evidence="2"/>
<comment type="caution">
    <text evidence="11">The sequence shown here is derived from an EMBL/GenBank/DDBJ whole genome shotgun (WGS) entry which is preliminary data.</text>
</comment>
<dbReference type="GO" id="GO:0005829">
    <property type="term" value="C:cytosol"/>
    <property type="evidence" value="ECO:0007669"/>
    <property type="project" value="TreeGrafter"/>
</dbReference>
<evidence type="ECO:0000256" key="9">
    <source>
        <dbReference type="PIRSR" id="PIRSR614732-2"/>
    </source>
</evidence>
<evidence type="ECO:0000256" key="2">
    <source>
        <dbReference type="ARBA" id="ARBA00012321"/>
    </source>
</evidence>
<evidence type="ECO:0000256" key="6">
    <source>
        <dbReference type="ARBA" id="ARBA00023239"/>
    </source>
</evidence>
<dbReference type="AlphaFoldDB" id="A0A830GUY5"/>
<dbReference type="InterPro" id="IPR014732">
    <property type="entry name" value="OMPdecase"/>
</dbReference>
<name>A0A830GUY5_9CREN</name>
<feature type="active site" description="For OMPdecase activity" evidence="8">
    <location>
        <position position="95"/>
    </location>
</feature>
<feature type="binding site" evidence="9">
    <location>
        <position position="214"/>
    </location>
    <ligand>
        <name>substrate</name>
    </ligand>
</feature>
<evidence type="ECO:0000259" key="10">
    <source>
        <dbReference type="SMART" id="SM00934"/>
    </source>
</evidence>
<reference evidence="11" key="1">
    <citation type="journal article" date="2014" name="Int. J. Syst. Evol. Microbiol.">
        <title>Complete genome sequence of Corynebacterium casei LMG S-19264T (=DSM 44701T), isolated from a smear-ripened cheese.</title>
        <authorList>
            <consortium name="US DOE Joint Genome Institute (JGI-PGF)"/>
            <person name="Walter F."/>
            <person name="Albersmeier A."/>
            <person name="Kalinowski J."/>
            <person name="Ruckert C."/>
        </authorList>
    </citation>
    <scope>NUCLEOTIDE SEQUENCE</scope>
    <source>
        <strain evidence="11">JCM 10088</strain>
    </source>
</reference>
<dbReference type="InterPro" id="IPR001754">
    <property type="entry name" value="OMPdeCOase_dom"/>
</dbReference>
<feature type="active site" description="For OMPdecase activity" evidence="8">
    <location>
        <position position="92"/>
    </location>
</feature>
<evidence type="ECO:0000256" key="5">
    <source>
        <dbReference type="ARBA" id="ARBA00022975"/>
    </source>
</evidence>
<dbReference type="SMART" id="SM00934">
    <property type="entry name" value="OMPdecase"/>
    <property type="match status" value="1"/>
</dbReference>
<dbReference type="GO" id="GO:0044205">
    <property type="term" value="P:'de novo' UMP biosynthetic process"/>
    <property type="evidence" value="ECO:0007669"/>
    <property type="project" value="InterPro"/>
</dbReference>
<comment type="pathway">
    <text evidence="1">Pyrimidine metabolism; UMP biosynthesis via de novo pathway; UMP from orotate: step 2/2.</text>
</comment>
<evidence type="ECO:0000256" key="8">
    <source>
        <dbReference type="PIRSR" id="PIRSR614732-1"/>
    </source>
</evidence>
<dbReference type="PANTHER" id="PTHR32119">
    <property type="entry name" value="OROTIDINE 5'-PHOSPHATE DECARBOXYLASE"/>
    <property type="match status" value="1"/>
</dbReference>
<evidence type="ECO:0000313" key="12">
    <source>
        <dbReference type="Proteomes" id="UP000610960"/>
    </source>
</evidence>
<evidence type="ECO:0000256" key="3">
    <source>
        <dbReference type="ARBA" id="ARBA00021923"/>
    </source>
</evidence>
<keyword evidence="12" id="KW-1185">Reference proteome</keyword>
<protein>
    <recommendedName>
        <fullName evidence="3">Orotidine 5'-phosphate decarboxylase</fullName>
        <ecNumber evidence="2">4.1.1.23</ecNumber>
    </recommendedName>
    <alternativeName>
        <fullName evidence="7">OMP decarboxylase</fullName>
    </alternativeName>
</protein>
<feature type="binding site" evidence="9">
    <location>
        <position position="213"/>
    </location>
    <ligand>
        <name>substrate</name>
    </ligand>
</feature>
<keyword evidence="4" id="KW-0210">Decarboxylase</keyword>
<dbReference type="Gene3D" id="3.20.20.70">
    <property type="entry name" value="Aldolase class I"/>
    <property type="match status" value="1"/>
</dbReference>
<dbReference type="InterPro" id="IPR013785">
    <property type="entry name" value="Aldolase_TIM"/>
</dbReference>
<dbReference type="SUPFAM" id="SSF51366">
    <property type="entry name" value="Ribulose-phoshate binding barrel"/>
    <property type="match status" value="1"/>
</dbReference>
<dbReference type="EMBL" id="BMNL01000001">
    <property type="protein sequence ID" value="GGP20022.1"/>
    <property type="molecule type" value="Genomic_DNA"/>
</dbReference>
<gene>
    <name evidence="11" type="ORF">GCM10007981_06370</name>
</gene>
<evidence type="ECO:0000313" key="11">
    <source>
        <dbReference type="EMBL" id="GGP20022.1"/>
    </source>
</evidence>
<dbReference type="GO" id="GO:0004590">
    <property type="term" value="F:orotidine-5'-phosphate decarboxylase activity"/>
    <property type="evidence" value="ECO:0007669"/>
    <property type="project" value="UniProtKB-EC"/>
</dbReference>
<dbReference type="InterPro" id="IPR011060">
    <property type="entry name" value="RibuloseP-bd_barrel"/>
</dbReference>
<feature type="active site" description="For OMPdecase activity" evidence="8">
    <location>
        <position position="90"/>
    </location>
</feature>
<dbReference type="PANTHER" id="PTHR32119:SF2">
    <property type="entry name" value="OROTIDINE 5'-PHOSPHATE DECARBOXYLASE"/>
    <property type="match status" value="1"/>
</dbReference>
<keyword evidence="6" id="KW-0456">Lyase</keyword>
<evidence type="ECO:0000256" key="7">
    <source>
        <dbReference type="ARBA" id="ARBA00033428"/>
    </source>
</evidence>
<reference evidence="11" key="2">
    <citation type="submission" date="2020-09" db="EMBL/GenBank/DDBJ databases">
        <authorList>
            <person name="Sun Q."/>
            <person name="Ohkuma M."/>
        </authorList>
    </citation>
    <scope>NUCLEOTIDE SEQUENCE</scope>
    <source>
        <strain evidence="11">JCM 10088</strain>
    </source>
</reference>
<proteinExistence type="predicted"/>
<dbReference type="Proteomes" id="UP000610960">
    <property type="component" value="Unassembled WGS sequence"/>
</dbReference>
<evidence type="ECO:0000256" key="4">
    <source>
        <dbReference type="ARBA" id="ARBA00022793"/>
    </source>
</evidence>
<dbReference type="Pfam" id="PF00215">
    <property type="entry name" value="OMPdecase"/>
    <property type="match status" value="1"/>
</dbReference>
<accession>A0A830GUY5</accession>
<evidence type="ECO:0000256" key="1">
    <source>
        <dbReference type="ARBA" id="ARBA00004861"/>
    </source>
</evidence>
<feature type="domain" description="Orotidine 5'-phosphate decarboxylase" evidence="10">
    <location>
        <begin position="33"/>
        <end position="229"/>
    </location>
</feature>
<keyword evidence="5" id="KW-0665">Pyrimidine biosynthesis</keyword>
<organism evidence="11 12">
    <name type="scientific">Thermocladium modestius</name>
    <dbReference type="NCBI Taxonomy" id="62609"/>
    <lineage>
        <taxon>Archaea</taxon>
        <taxon>Thermoproteota</taxon>
        <taxon>Thermoprotei</taxon>
        <taxon>Thermoproteales</taxon>
        <taxon>Thermoproteaceae</taxon>
        <taxon>Thermocladium</taxon>
    </lineage>
</organism>
<sequence>MESDGPNIHESDFYIRFGEASHMNIEEIRGRSRVILAIDEEEPRKYWNVLDAVGSSVKAVKLGWMAILSLGSDGVKSLINGHDDKYFIMDAKMADVNFINEKIARRMAGLGFDGIIMHGFIGPSNAPPSVMDVFVLISMTQGPTLYDASLERAMDYTKAIDRRGIVVPGNKPDIIRKAREQFPSDVIISPGIGAQGGSIGCAVKHGADFGIVGRSIYESSDPVESLKRLEREAAESQC</sequence>
<feature type="binding site" evidence="9">
    <location>
        <position position="61"/>
    </location>
    <ligand>
        <name>substrate</name>
    </ligand>
</feature>
<dbReference type="GO" id="GO:0006207">
    <property type="term" value="P:'de novo' pyrimidine nucleobase biosynthetic process"/>
    <property type="evidence" value="ECO:0007669"/>
    <property type="project" value="InterPro"/>
</dbReference>